<evidence type="ECO:0000256" key="2">
    <source>
        <dbReference type="ARBA" id="ARBA00022448"/>
    </source>
</evidence>
<dbReference type="InterPro" id="IPR010065">
    <property type="entry name" value="AA_ABC_transptr_permease_3TM"/>
</dbReference>
<dbReference type="PATRIC" id="fig|768706.3.peg.2063"/>
<keyword evidence="11" id="KW-1185">Reference proteome</keyword>
<evidence type="ECO:0000256" key="7">
    <source>
        <dbReference type="ARBA" id="ARBA00023136"/>
    </source>
</evidence>
<dbReference type="Proteomes" id="UP000006346">
    <property type="component" value="Chromosome"/>
</dbReference>
<name>G7WF47_DESOD</name>
<dbReference type="AlphaFoldDB" id="G7WF47"/>
<dbReference type="InterPro" id="IPR014341">
    <property type="entry name" value="Ectoine_EhuD"/>
</dbReference>
<feature type="transmembrane region" description="Helical" evidence="8">
    <location>
        <begin position="20"/>
        <end position="39"/>
    </location>
</feature>
<reference evidence="11" key="1">
    <citation type="submission" date="2011-11" db="EMBL/GenBank/DDBJ databases">
        <title>Complete sequence of Desulfosporosinus orientis DSM 765.</title>
        <authorList>
            <person name="Lucas S."/>
            <person name="Han J."/>
            <person name="Lapidus A."/>
            <person name="Cheng J.-F."/>
            <person name="Goodwin L."/>
            <person name="Pitluck S."/>
            <person name="Peters L."/>
            <person name="Ovchinnikova G."/>
            <person name="Teshima H."/>
            <person name="Detter J.C."/>
            <person name="Han C."/>
            <person name="Tapia R."/>
            <person name="Land M."/>
            <person name="Hauser L."/>
            <person name="Kyrpides N."/>
            <person name="Ivanova N."/>
            <person name="Pagani I."/>
            <person name="Pester M."/>
            <person name="Spring S."/>
            <person name="Ollivier B."/>
            <person name="Rattei T."/>
            <person name="Klenk H.-P."/>
            <person name="Wagner M."/>
            <person name="Loy A."/>
            <person name="Woyke T."/>
        </authorList>
    </citation>
    <scope>NUCLEOTIDE SEQUENCE [LARGE SCALE GENOMIC DNA]</scope>
    <source>
        <strain evidence="11">ATCC 19365 / DSM 765 / NCIMB 8382 / VKM B-1628</strain>
    </source>
</reference>
<dbReference type="SUPFAM" id="SSF161098">
    <property type="entry name" value="MetI-like"/>
    <property type="match status" value="1"/>
</dbReference>
<keyword evidence="2 8" id="KW-0813">Transport</keyword>
<accession>G7WF47</accession>
<dbReference type="NCBIfam" id="TIGR01726">
    <property type="entry name" value="HEQRo_perm_3TM"/>
    <property type="match status" value="1"/>
</dbReference>
<dbReference type="HOGENOM" id="CLU_019602_1_0_9"/>
<dbReference type="KEGG" id="dor:Desor_2049"/>
<dbReference type="InterPro" id="IPR035906">
    <property type="entry name" value="MetI-like_sf"/>
</dbReference>
<comment type="subcellular location">
    <subcellularLocation>
        <location evidence="1 8">Cell membrane</location>
        <topology evidence="1 8">Multi-pass membrane protein</topology>
    </subcellularLocation>
</comment>
<gene>
    <name evidence="10" type="ordered locus">Desor_2049</name>
</gene>
<evidence type="ECO:0000313" key="11">
    <source>
        <dbReference type="Proteomes" id="UP000006346"/>
    </source>
</evidence>
<keyword evidence="5" id="KW-0029">Amino-acid transport</keyword>
<feature type="transmembrane region" description="Helical" evidence="8">
    <location>
        <begin position="184"/>
        <end position="206"/>
    </location>
</feature>
<dbReference type="InterPro" id="IPR000515">
    <property type="entry name" value="MetI-like"/>
</dbReference>
<dbReference type="Pfam" id="PF00528">
    <property type="entry name" value="BPD_transp_1"/>
    <property type="match status" value="1"/>
</dbReference>
<dbReference type="PANTHER" id="PTHR30614">
    <property type="entry name" value="MEMBRANE COMPONENT OF AMINO ACID ABC TRANSPORTER"/>
    <property type="match status" value="1"/>
</dbReference>
<evidence type="ECO:0000259" key="9">
    <source>
        <dbReference type="PROSITE" id="PS50928"/>
    </source>
</evidence>
<evidence type="ECO:0000313" key="10">
    <source>
        <dbReference type="EMBL" id="AET67658.1"/>
    </source>
</evidence>
<evidence type="ECO:0000256" key="6">
    <source>
        <dbReference type="ARBA" id="ARBA00022989"/>
    </source>
</evidence>
<dbReference type="CDD" id="cd06261">
    <property type="entry name" value="TM_PBP2"/>
    <property type="match status" value="1"/>
</dbReference>
<evidence type="ECO:0000256" key="1">
    <source>
        <dbReference type="ARBA" id="ARBA00004651"/>
    </source>
</evidence>
<dbReference type="NCBIfam" id="TIGR03003">
    <property type="entry name" value="ectoine_ehuD"/>
    <property type="match status" value="1"/>
</dbReference>
<dbReference type="RefSeq" id="WP_014184473.1">
    <property type="nucleotide sequence ID" value="NC_016584.1"/>
</dbReference>
<keyword evidence="3" id="KW-1003">Cell membrane</keyword>
<protein>
    <submittedName>
        <fullName evidence="10">Ectoine/hydroxyectoine ABC transporter, permease protein EhuD</fullName>
    </submittedName>
</protein>
<evidence type="ECO:0000256" key="5">
    <source>
        <dbReference type="ARBA" id="ARBA00022970"/>
    </source>
</evidence>
<dbReference type="GO" id="GO:0022857">
    <property type="term" value="F:transmembrane transporter activity"/>
    <property type="evidence" value="ECO:0007669"/>
    <property type="project" value="InterPro"/>
</dbReference>
<keyword evidence="4 8" id="KW-0812">Transmembrane</keyword>
<organism evidence="10 11">
    <name type="scientific">Desulfosporosinus orientis (strain ATCC 19365 / DSM 765 / NCIMB 8382 / VKM B-1628 / Singapore I)</name>
    <name type="common">Desulfotomaculum orientis</name>
    <dbReference type="NCBI Taxonomy" id="768706"/>
    <lineage>
        <taxon>Bacteria</taxon>
        <taxon>Bacillati</taxon>
        <taxon>Bacillota</taxon>
        <taxon>Clostridia</taxon>
        <taxon>Eubacteriales</taxon>
        <taxon>Desulfitobacteriaceae</taxon>
        <taxon>Desulfosporosinus</taxon>
    </lineage>
</organism>
<keyword evidence="6 8" id="KW-1133">Transmembrane helix</keyword>
<dbReference type="InterPro" id="IPR043429">
    <property type="entry name" value="ArtM/GltK/GlnP/TcyL/YhdX-like"/>
</dbReference>
<dbReference type="STRING" id="768706.Desor_2049"/>
<dbReference type="GO" id="GO:0006865">
    <property type="term" value="P:amino acid transport"/>
    <property type="evidence" value="ECO:0007669"/>
    <property type="project" value="UniProtKB-KW"/>
</dbReference>
<dbReference type="EMBL" id="CP003108">
    <property type="protein sequence ID" value="AET67658.1"/>
    <property type="molecule type" value="Genomic_DNA"/>
</dbReference>
<sequence>MWSWEYALQILPQILEALKITVSATFVAFAVALVVGLLLTLARRSHYKLLSLFAQGFVEFVRNTPLLVQLYFIFYVLPEHGLALTPFLAGVIGLGLHYSTYLAEVYRGGIESVPPGQWEAAKALNFSTFETWKKVILPQSIPPVIPVMGNYLITMFKETPVLSAITLVEIMQTAKMLGSHSFRYLEAFTIVGALFLVLSYSSSLVVKSLEARLNLR</sequence>
<evidence type="ECO:0000256" key="8">
    <source>
        <dbReference type="RuleBase" id="RU363032"/>
    </source>
</evidence>
<dbReference type="GO" id="GO:0043190">
    <property type="term" value="C:ATP-binding cassette (ABC) transporter complex"/>
    <property type="evidence" value="ECO:0007669"/>
    <property type="project" value="InterPro"/>
</dbReference>
<reference evidence="10 11" key="2">
    <citation type="journal article" date="2012" name="J. Bacteriol.">
        <title>Complete genome sequences of Desulfosporosinus orientis DSM765T, Desulfosporosinus youngiae DSM17734T, Desulfosporosinus meridiei DSM13257T, and Desulfosporosinus acidiphilus DSM22704T.</title>
        <authorList>
            <person name="Pester M."/>
            <person name="Brambilla E."/>
            <person name="Alazard D."/>
            <person name="Rattei T."/>
            <person name="Weinmaier T."/>
            <person name="Han J."/>
            <person name="Lucas S."/>
            <person name="Lapidus A."/>
            <person name="Cheng J.F."/>
            <person name="Goodwin L."/>
            <person name="Pitluck S."/>
            <person name="Peters L."/>
            <person name="Ovchinnikova G."/>
            <person name="Teshima H."/>
            <person name="Detter J.C."/>
            <person name="Han C.S."/>
            <person name="Tapia R."/>
            <person name="Land M.L."/>
            <person name="Hauser L."/>
            <person name="Kyrpides N.C."/>
            <person name="Ivanova N.N."/>
            <person name="Pagani I."/>
            <person name="Huntmann M."/>
            <person name="Wei C.L."/>
            <person name="Davenport K.W."/>
            <person name="Daligault H."/>
            <person name="Chain P.S."/>
            <person name="Chen A."/>
            <person name="Mavromatis K."/>
            <person name="Markowitz V."/>
            <person name="Szeto E."/>
            <person name="Mikhailova N."/>
            <person name="Pati A."/>
            <person name="Wagner M."/>
            <person name="Woyke T."/>
            <person name="Ollivier B."/>
            <person name="Klenk H.P."/>
            <person name="Spring S."/>
            <person name="Loy A."/>
        </authorList>
    </citation>
    <scope>NUCLEOTIDE SEQUENCE [LARGE SCALE GENOMIC DNA]</scope>
    <source>
        <strain evidence="11">ATCC 19365 / DSM 765 / NCIMB 8382 / VKM B-1628</strain>
    </source>
</reference>
<evidence type="ECO:0000256" key="4">
    <source>
        <dbReference type="ARBA" id="ARBA00022692"/>
    </source>
</evidence>
<proteinExistence type="inferred from homology"/>
<dbReference type="PANTHER" id="PTHR30614:SF0">
    <property type="entry name" value="L-CYSTINE TRANSPORT SYSTEM PERMEASE PROTEIN TCYL"/>
    <property type="match status" value="1"/>
</dbReference>
<evidence type="ECO:0000256" key="3">
    <source>
        <dbReference type="ARBA" id="ARBA00022475"/>
    </source>
</evidence>
<dbReference type="PROSITE" id="PS50928">
    <property type="entry name" value="ABC_TM1"/>
    <property type="match status" value="1"/>
</dbReference>
<keyword evidence="7 8" id="KW-0472">Membrane</keyword>
<feature type="domain" description="ABC transmembrane type-1" evidence="9">
    <location>
        <begin position="18"/>
        <end position="206"/>
    </location>
</feature>
<comment type="similarity">
    <text evidence="8">Belongs to the binding-protein-dependent transport system permease family.</text>
</comment>
<dbReference type="OrthoDB" id="9787841at2"/>
<dbReference type="Gene3D" id="1.10.3720.10">
    <property type="entry name" value="MetI-like"/>
    <property type="match status" value="1"/>
</dbReference>
<dbReference type="eggNOG" id="COG0765">
    <property type="taxonomic scope" value="Bacteria"/>
</dbReference>